<evidence type="ECO:0000313" key="2">
    <source>
        <dbReference type="EMBL" id="KGG52880.1"/>
    </source>
</evidence>
<sequence length="168" mass="18597">MKSSRHKGTRGKHPAKKSALEELDQIKKISKEAKSQKPISLSSFPFPEMATSALNGEGPIVEAASAEGAKKKKAVKKGKIFASPAEISAIINRVNEKEDQLIVKKRSKQEQYFNKEMQRQTSRLQKKGKKEERIQKGKDILKSTNSTPSTARTKTPSRKGGPSPKNKV</sequence>
<comment type="caution">
    <text evidence="2">The sequence shown here is derived from an EMBL/GenBank/DDBJ whole genome shotgun (WGS) entry which is preliminary data.</text>
</comment>
<feature type="compositionally biased region" description="Basic and acidic residues" evidence="1">
    <location>
        <begin position="129"/>
        <end position="141"/>
    </location>
</feature>
<keyword evidence="3" id="KW-1185">Reference proteome</keyword>
<dbReference type="EMBL" id="JMKJ01000032">
    <property type="protein sequence ID" value="KGG52880.1"/>
    <property type="molecule type" value="Genomic_DNA"/>
</dbReference>
<dbReference type="AlphaFoldDB" id="A0A098VVG4"/>
<dbReference type="RefSeq" id="XP_013239316.1">
    <property type="nucleotide sequence ID" value="XM_013383862.1"/>
</dbReference>
<dbReference type="GeneID" id="25258231"/>
<gene>
    <name evidence="2" type="ORF">DI09_129p30</name>
</gene>
<accession>A0A098VVG4</accession>
<feature type="region of interest" description="Disordered" evidence="1">
    <location>
        <begin position="113"/>
        <end position="168"/>
    </location>
</feature>
<dbReference type="HOGENOM" id="CLU_1586886_0_0_1"/>
<dbReference type="VEuPathDB" id="MicrosporidiaDB:DI09_129p30"/>
<feature type="compositionally biased region" description="Basic residues" evidence="1">
    <location>
        <begin position="1"/>
        <end position="16"/>
    </location>
</feature>
<feature type="compositionally biased region" description="Polar residues" evidence="1">
    <location>
        <begin position="142"/>
        <end position="154"/>
    </location>
</feature>
<organism evidence="2 3">
    <name type="scientific">Mitosporidium daphniae</name>
    <dbReference type="NCBI Taxonomy" id="1485682"/>
    <lineage>
        <taxon>Eukaryota</taxon>
        <taxon>Fungi</taxon>
        <taxon>Fungi incertae sedis</taxon>
        <taxon>Microsporidia</taxon>
        <taxon>Mitosporidium</taxon>
    </lineage>
</organism>
<feature type="region of interest" description="Disordered" evidence="1">
    <location>
        <begin position="1"/>
        <end position="21"/>
    </location>
</feature>
<evidence type="ECO:0000256" key="1">
    <source>
        <dbReference type="SAM" id="MobiDB-lite"/>
    </source>
</evidence>
<name>A0A098VVG4_9MICR</name>
<evidence type="ECO:0000313" key="3">
    <source>
        <dbReference type="Proteomes" id="UP000029725"/>
    </source>
</evidence>
<dbReference type="Proteomes" id="UP000029725">
    <property type="component" value="Unassembled WGS sequence"/>
</dbReference>
<proteinExistence type="predicted"/>
<reference evidence="2 3" key="1">
    <citation type="submission" date="2014-04" db="EMBL/GenBank/DDBJ databases">
        <title>A new species of microsporidia sheds light on the evolution of extreme parasitism.</title>
        <authorList>
            <person name="Haag K.L."/>
            <person name="James T.Y."/>
            <person name="Larsson R."/>
            <person name="Schaer T.M."/>
            <person name="Refardt D."/>
            <person name="Pombert J.-F."/>
            <person name="Ebert D."/>
        </authorList>
    </citation>
    <scope>NUCLEOTIDE SEQUENCE [LARGE SCALE GENOMIC DNA]</scope>
    <source>
        <strain evidence="2 3">UGP3</strain>
        <tissue evidence="2">Spores</tissue>
    </source>
</reference>
<protein>
    <submittedName>
        <fullName evidence="2">Uncharacterized protein</fullName>
    </submittedName>
</protein>